<dbReference type="PANTHER" id="PTHR44329:SF140">
    <property type="entry name" value="INACTIVE PROTEIN TYROSINE KINASE PTKL"/>
    <property type="match status" value="1"/>
</dbReference>
<keyword evidence="5" id="KW-1185">Reference proteome</keyword>
<protein>
    <recommendedName>
        <fullName evidence="2">Protein kinase domain-containing protein</fullName>
    </recommendedName>
</protein>
<dbReference type="SUPFAM" id="SSF56112">
    <property type="entry name" value="Protein kinase-like (PK-like)"/>
    <property type="match status" value="1"/>
</dbReference>
<evidence type="ECO:0000313" key="5">
    <source>
        <dbReference type="Proteomes" id="UP000011087"/>
    </source>
</evidence>
<dbReference type="EnsemblProtists" id="EKX36647">
    <property type="protein sequence ID" value="EKX36647"/>
    <property type="gene ID" value="GUITHDRAFT_117191"/>
</dbReference>
<accession>L1IKJ2</accession>
<evidence type="ECO:0000256" key="1">
    <source>
        <dbReference type="SAM" id="MobiDB-lite"/>
    </source>
</evidence>
<dbReference type="OrthoDB" id="4062651at2759"/>
<dbReference type="PaxDb" id="55529-EKX36647"/>
<dbReference type="GO" id="GO:0004674">
    <property type="term" value="F:protein serine/threonine kinase activity"/>
    <property type="evidence" value="ECO:0007669"/>
    <property type="project" value="TreeGrafter"/>
</dbReference>
<reference evidence="5" key="2">
    <citation type="submission" date="2012-11" db="EMBL/GenBank/DDBJ databases">
        <authorList>
            <person name="Kuo A."/>
            <person name="Curtis B.A."/>
            <person name="Tanifuji G."/>
            <person name="Burki F."/>
            <person name="Gruber A."/>
            <person name="Irimia M."/>
            <person name="Maruyama S."/>
            <person name="Arias M.C."/>
            <person name="Ball S.G."/>
            <person name="Gile G.H."/>
            <person name="Hirakawa Y."/>
            <person name="Hopkins J.F."/>
            <person name="Rensing S.A."/>
            <person name="Schmutz J."/>
            <person name="Symeonidi A."/>
            <person name="Elias M."/>
            <person name="Eveleigh R.J."/>
            <person name="Herman E.K."/>
            <person name="Klute M.J."/>
            <person name="Nakayama T."/>
            <person name="Obornik M."/>
            <person name="Reyes-Prieto A."/>
            <person name="Armbrust E.V."/>
            <person name="Aves S.J."/>
            <person name="Beiko R.G."/>
            <person name="Coutinho P."/>
            <person name="Dacks J.B."/>
            <person name="Durnford D.G."/>
            <person name="Fast N.M."/>
            <person name="Green B.R."/>
            <person name="Grisdale C."/>
            <person name="Hempe F."/>
            <person name="Henrissat B."/>
            <person name="Hoppner M.P."/>
            <person name="Ishida K.-I."/>
            <person name="Kim E."/>
            <person name="Koreny L."/>
            <person name="Kroth P.G."/>
            <person name="Liu Y."/>
            <person name="Malik S.-B."/>
            <person name="Maier U.G."/>
            <person name="McRose D."/>
            <person name="Mock T."/>
            <person name="Neilson J.A."/>
            <person name="Onodera N.T."/>
            <person name="Poole A.M."/>
            <person name="Pritham E.J."/>
            <person name="Richards T.A."/>
            <person name="Rocap G."/>
            <person name="Roy S.W."/>
            <person name="Sarai C."/>
            <person name="Schaack S."/>
            <person name="Shirato S."/>
            <person name="Slamovits C.H."/>
            <person name="Spencer D.F."/>
            <person name="Suzuki S."/>
            <person name="Worden A.Z."/>
            <person name="Zauner S."/>
            <person name="Barry K."/>
            <person name="Bell C."/>
            <person name="Bharti A.K."/>
            <person name="Crow J.A."/>
            <person name="Grimwood J."/>
            <person name="Kramer R."/>
            <person name="Lindquist E."/>
            <person name="Lucas S."/>
            <person name="Salamov A."/>
            <person name="McFadden G.I."/>
            <person name="Lane C.E."/>
            <person name="Keeling P.J."/>
            <person name="Gray M.W."/>
            <person name="Grigoriev I.V."/>
            <person name="Archibald J.M."/>
        </authorList>
    </citation>
    <scope>NUCLEOTIDE SEQUENCE</scope>
    <source>
        <strain evidence="5">CCMP2712</strain>
    </source>
</reference>
<evidence type="ECO:0000313" key="3">
    <source>
        <dbReference type="EMBL" id="EKX36647.1"/>
    </source>
</evidence>
<dbReference type="InterPro" id="IPR001245">
    <property type="entry name" value="Ser-Thr/Tyr_kinase_cat_dom"/>
</dbReference>
<dbReference type="InterPro" id="IPR008271">
    <property type="entry name" value="Ser/Thr_kinase_AS"/>
</dbReference>
<dbReference type="GeneID" id="17293389"/>
<dbReference type="AlphaFoldDB" id="L1IKJ2"/>
<feature type="domain" description="Protein kinase" evidence="2">
    <location>
        <begin position="1"/>
        <end position="287"/>
    </location>
</feature>
<dbReference type="EMBL" id="JH993070">
    <property type="protein sequence ID" value="EKX36647.1"/>
    <property type="molecule type" value="Genomic_DNA"/>
</dbReference>
<dbReference type="PROSITE" id="PS00108">
    <property type="entry name" value="PROTEIN_KINASE_ST"/>
    <property type="match status" value="1"/>
</dbReference>
<dbReference type="STRING" id="905079.L1IKJ2"/>
<dbReference type="Proteomes" id="UP000011087">
    <property type="component" value="Unassembled WGS sequence"/>
</dbReference>
<dbReference type="InterPro" id="IPR011009">
    <property type="entry name" value="Kinase-like_dom_sf"/>
</dbReference>
<dbReference type="InterPro" id="IPR000719">
    <property type="entry name" value="Prot_kinase_dom"/>
</dbReference>
<dbReference type="Gene3D" id="3.30.200.20">
    <property type="entry name" value="Phosphorylase Kinase, domain 1"/>
    <property type="match status" value="1"/>
</dbReference>
<name>L1IKJ2_GUITC</name>
<dbReference type="InterPro" id="IPR051681">
    <property type="entry name" value="Ser/Thr_Kinases-Pseudokinases"/>
</dbReference>
<organism evidence="3">
    <name type="scientific">Guillardia theta (strain CCMP2712)</name>
    <name type="common">Cryptophyte</name>
    <dbReference type="NCBI Taxonomy" id="905079"/>
    <lineage>
        <taxon>Eukaryota</taxon>
        <taxon>Cryptophyceae</taxon>
        <taxon>Pyrenomonadales</taxon>
        <taxon>Geminigeraceae</taxon>
        <taxon>Guillardia</taxon>
    </lineage>
</organism>
<dbReference type="Gene3D" id="1.10.510.10">
    <property type="entry name" value="Transferase(Phosphotransferase) domain 1"/>
    <property type="match status" value="1"/>
</dbReference>
<dbReference type="HOGENOM" id="CLU_000288_7_35_1"/>
<dbReference type="KEGG" id="gtt:GUITHDRAFT_117191"/>
<dbReference type="RefSeq" id="XP_005823627.1">
    <property type="nucleotide sequence ID" value="XM_005823570.1"/>
</dbReference>
<proteinExistence type="predicted"/>
<dbReference type="PANTHER" id="PTHR44329">
    <property type="entry name" value="SERINE/THREONINE-PROTEIN KINASE TNNI3K-RELATED"/>
    <property type="match status" value="1"/>
</dbReference>
<reference evidence="3 5" key="1">
    <citation type="journal article" date="2012" name="Nature">
        <title>Algal genomes reveal evolutionary mosaicism and the fate of nucleomorphs.</title>
        <authorList>
            <consortium name="DOE Joint Genome Institute"/>
            <person name="Curtis B.A."/>
            <person name="Tanifuji G."/>
            <person name="Burki F."/>
            <person name="Gruber A."/>
            <person name="Irimia M."/>
            <person name="Maruyama S."/>
            <person name="Arias M.C."/>
            <person name="Ball S.G."/>
            <person name="Gile G.H."/>
            <person name="Hirakawa Y."/>
            <person name="Hopkins J.F."/>
            <person name="Kuo A."/>
            <person name="Rensing S.A."/>
            <person name="Schmutz J."/>
            <person name="Symeonidi A."/>
            <person name="Elias M."/>
            <person name="Eveleigh R.J."/>
            <person name="Herman E.K."/>
            <person name="Klute M.J."/>
            <person name="Nakayama T."/>
            <person name="Obornik M."/>
            <person name="Reyes-Prieto A."/>
            <person name="Armbrust E.V."/>
            <person name="Aves S.J."/>
            <person name="Beiko R.G."/>
            <person name="Coutinho P."/>
            <person name="Dacks J.B."/>
            <person name="Durnford D.G."/>
            <person name="Fast N.M."/>
            <person name="Green B.R."/>
            <person name="Grisdale C.J."/>
            <person name="Hempel F."/>
            <person name="Henrissat B."/>
            <person name="Hoppner M.P."/>
            <person name="Ishida K."/>
            <person name="Kim E."/>
            <person name="Koreny L."/>
            <person name="Kroth P.G."/>
            <person name="Liu Y."/>
            <person name="Malik S.B."/>
            <person name="Maier U.G."/>
            <person name="McRose D."/>
            <person name="Mock T."/>
            <person name="Neilson J.A."/>
            <person name="Onodera N.T."/>
            <person name="Poole A.M."/>
            <person name="Pritham E.J."/>
            <person name="Richards T.A."/>
            <person name="Rocap G."/>
            <person name="Roy S.W."/>
            <person name="Sarai C."/>
            <person name="Schaack S."/>
            <person name="Shirato S."/>
            <person name="Slamovits C.H."/>
            <person name="Spencer D.F."/>
            <person name="Suzuki S."/>
            <person name="Worden A.Z."/>
            <person name="Zauner S."/>
            <person name="Barry K."/>
            <person name="Bell C."/>
            <person name="Bharti A.K."/>
            <person name="Crow J.A."/>
            <person name="Grimwood J."/>
            <person name="Kramer R."/>
            <person name="Lindquist E."/>
            <person name="Lucas S."/>
            <person name="Salamov A."/>
            <person name="McFadden G.I."/>
            <person name="Lane C.E."/>
            <person name="Keeling P.J."/>
            <person name="Gray M.W."/>
            <person name="Grigoriev I.V."/>
            <person name="Archibald J.M."/>
        </authorList>
    </citation>
    <scope>NUCLEOTIDE SEQUENCE</scope>
    <source>
        <strain evidence="3 5">CCMP2712</strain>
    </source>
</reference>
<dbReference type="OMA" id="ACKESMM"/>
<feature type="region of interest" description="Disordered" evidence="1">
    <location>
        <begin position="282"/>
        <end position="304"/>
    </location>
</feature>
<feature type="compositionally biased region" description="Pro residues" evidence="1">
    <location>
        <begin position="282"/>
        <end position="297"/>
    </location>
</feature>
<sequence>MYIRLDADRPFSPVGDTEEEEKRKKQEGALFQTAAIQEEEIILGKKLGEGEQGCVYQGQWRGRAVVAKGASAKEEPTLFLTEFMEGGNLQEFFEAKGRAWRPSLLLVLQWARDLARALCCLHSHTPPIVHRDLKPCNLLLSASGHLKLADFGLSRVLGGGNETSTYTMTGVTGTLRYMAPEVVRCEPYNQKVSEGILRPAKEVDIYSFSLVLWFMCTGEMPLRSCSHNDFVMAARRKQRVRPPLYRILYKTLADLMARCWDDSSLARPSALQILGELEAMNPPDPLLPAASPRPSPSSPEYYLN</sequence>
<evidence type="ECO:0000259" key="2">
    <source>
        <dbReference type="PROSITE" id="PS50011"/>
    </source>
</evidence>
<dbReference type="eggNOG" id="KOG0192">
    <property type="taxonomic scope" value="Eukaryota"/>
</dbReference>
<evidence type="ECO:0000313" key="4">
    <source>
        <dbReference type="EnsemblProtists" id="EKX36647"/>
    </source>
</evidence>
<dbReference type="GO" id="GO:0005524">
    <property type="term" value="F:ATP binding"/>
    <property type="evidence" value="ECO:0007669"/>
    <property type="project" value="InterPro"/>
</dbReference>
<dbReference type="SMART" id="SM00220">
    <property type="entry name" value="S_TKc"/>
    <property type="match status" value="1"/>
</dbReference>
<reference evidence="4" key="3">
    <citation type="submission" date="2015-06" db="UniProtKB">
        <authorList>
            <consortium name="EnsemblProtists"/>
        </authorList>
    </citation>
    <scope>IDENTIFICATION</scope>
</reference>
<dbReference type="Pfam" id="PF07714">
    <property type="entry name" value="PK_Tyr_Ser-Thr"/>
    <property type="match status" value="1"/>
</dbReference>
<feature type="region of interest" description="Disordered" evidence="1">
    <location>
        <begin position="1"/>
        <end position="27"/>
    </location>
</feature>
<gene>
    <name evidence="3" type="ORF">GUITHDRAFT_117191</name>
</gene>
<dbReference type="PROSITE" id="PS50011">
    <property type="entry name" value="PROTEIN_KINASE_DOM"/>
    <property type="match status" value="1"/>
</dbReference>